<dbReference type="HOGENOM" id="CLU_068239_0_0_4"/>
<name>A0A0D6EXK6_9PROT</name>
<comment type="cofactor">
    <cofactor evidence="2">
        <name>Mg(2+)</name>
        <dbReference type="ChEBI" id="CHEBI:18420"/>
    </cofactor>
</comment>
<proteinExistence type="inferred from homology"/>
<dbReference type="PROSITE" id="PS50975">
    <property type="entry name" value="ATP_GRASP"/>
    <property type="match status" value="1"/>
</dbReference>
<dbReference type="UniPathway" id="UPA00142">
    <property type="reaction ID" value="UER00210"/>
</dbReference>
<comment type="similarity">
    <text evidence="10">Belongs to the prokaryotic GSH synthase family.</text>
</comment>
<dbReference type="Pfam" id="PF02955">
    <property type="entry name" value="GSH-S_ATP"/>
    <property type="match status" value="1"/>
</dbReference>
<keyword evidence="8" id="KW-0460">Magnesium</keyword>
<dbReference type="InterPro" id="IPR011761">
    <property type="entry name" value="ATP-grasp"/>
</dbReference>
<dbReference type="InterPro" id="IPR016185">
    <property type="entry name" value="PreATP-grasp_dom_sf"/>
</dbReference>
<evidence type="ECO:0000256" key="3">
    <source>
        <dbReference type="ARBA" id="ARBA00022598"/>
    </source>
</evidence>
<dbReference type="Pfam" id="PF02951">
    <property type="entry name" value="GSH-S_N"/>
    <property type="match status" value="1"/>
</dbReference>
<dbReference type="STRING" id="1581557.BN1208_1319"/>
<keyword evidence="4 10" id="KW-0317">Glutathione biosynthesis</keyword>
<comment type="catalytic activity">
    <reaction evidence="10">
        <text>gamma-L-glutamyl-L-cysteine + glycine + ATP = glutathione + ADP + phosphate + H(+)</text>
        <dbReference type="Rhea" id="RHEA:13557"/>
        <dbReference type="ChEBI" id="CHEBI:15378"/>
        <dbReference type="ChEBI" id="CHEBI:30616"/>
        <dbReference type="ChEBI" id="CHEBI:43474"/>
        <dbReference type="ChEBI" id="CHEBI:57305"/>
        <dbReference type="ChEBI" id="CHEBI:57925"/>
        <dbReference type="ChEBI" id="CHEBI:58173"/>
        <dbReference type="ChEBI" id="CHEBI:456216"/>
        <dbReference type="EC" id="6.3.2.3"/>
    </reaction>
</comment>
<comment type="cofactor">
    <cofactor evidence="1">
        <name>Mn(2+)</name>
        <dbReference type="ChEBI" id="CHEBI:29035"/>
    </cofactor>
</comment>
<dbReference type="NCBIfam" id="NF003573">
    <property type="entry name" value="PRK05246.1"/>
    <property type="match status" value="1"/>
</dbReference>
<evidence type="ECO:0000256" key="8">
    <source>
        <dbReference type="ARBA" id="ARBA00022842"/>
    </source>
</evidence>
<evidence type="ECO:0000256" key="6">
    <source>
        <dbReference type="ARBA" id="ARBA00022741"/>
    </source>
</evidence>
<evidence type="ECO:0000259" key="11">
    <source>
        <dbReference type="PROSITE" id="PS50975"/>
    </source>
</evidence>
<dbReference type="PANTHER" id="PTHR21621:SF4">
    <property type="entry name" value="GLUTATHIONE SYNTHETASE"/>
    <property type="match status" value="1"/>
</dbReference>
<dbReference type="Proteomes" id="UP000064007">
    <property type="component" value="Chromosome 1"/>
</dbReference>
<keyword evidence="6 10" id="KW-0547">Nucleotide-binding</keyword>
<evidence type="ECO:0000256" key="7">
    <source>
        <dbReference type="ARBA" id="ARBA00022840"/>
    </source>
</evidence>
<evidence type="ECO:0000256" key="5">
    <source>
        <dbReference type="ARBA" id="ARBA00022723"/>
    </source>
</evidence>
<evidence type="ECO:0000313" key="12">
    <source>
        <dbReference type="EMBL" id="CEZ20199.1"/>
    </source>
</evidence>
<keyword evidence="5" id="KW-0479">Metal-binding</keyword>
<dbReference type="SUPFAM" id="SSF56059">
    <property type="entry name" value="Glutathione synthetase ATP-binding domain-like"/>
    <property type="match status" value="1"/>
</dbReference>
<evidence type="ECO:0000256" key="1">
    <source>
        <dbReference type="ARBA" id="ARBA00001936"/>
    </source>
</evidence>
<dbReference type="InterPro" id="IPR006284">
    <property type="entry name" value="Glut_synth_pro"/>
</dbReference>
<feature type="domain" description="ATP-grasp" evidence="11">
    <location>
        <begin position="122"/>
        <end position="307"/>
    </location>
</feature>
<protein>
    <recommendedName>
        <fullName evidence="10">Glutathione synthetase</fullName>
        <ecNumber evidence="10">6.3.2.3</ecNumber>
    </recommendedName>
    <alternativeName>
        <fullName evidence="10">GSH synthetase</fullName>
        <shortName evidence="10">GSH-S</shortName>
        <shortName evidence="10">GSHase</shortName>
    </alternativeName>
    <alternativeName>
        <fullName evidence="10">Glutathione synthase</fullName>
    </alternativeName>
</protein>
<dbReference type="Gene3D" id="3.40.50.20">
    <property type="match status" value="1"/>
</dbReference>
<sequence length="307" mass="34747">MLPILFIIDPPQSLHLKKDSTFALMKEAVKQNHEVYFCLQHDLYIDANQLFCRTHHFDVNIFPNHAKTYETHPVSFFNALFMRKDPPVDQAYLHTTFLLDIAKKSNVKVFNNPSSIRSWNEKISILQFGDLIPKTLVTANSEIVKQFFKDHGDIILKPLDGMGGKNIFRVSEFEKNLNVILEIMTNHGHQMIMAQQYIPEIKLGDKRIVIIEGKPFPYALARIPMEGETRGNLASGGQGVAQALSKRDEEIAMIVGKKLLSEGLHFVGIDVIGDFLTEINVTSPTGIVELFEQTKQNPAELIINALH</sequence>
<evidence type="ECO:0000256" key="2">
    <source>
        <dbReference type="ARBA" id="ARBA00001946"/>
    </source>
</evidence>
<dbReference type="PANTHER" id="PTHR21621">
    <property type="entry name" value="RIBOSOMAL PROTEIN S6 MODIFICATION PROTEIN"/>
    <property type="match status" value="1"/>
</dbReference>
<dbReference type="RefSeq" id="WP_046488976.1">
    <property type="nucleotide sequence ID" value="NZ_LN827929.1"/>
</dbReference>
<dbReference type="GO" id="GO:0005737">
    <property type="term" value="C:cytoplasm"/>
    <property type="evidence" value="ECO:0007669"/>
    <property type="project" value="TreeGrafter"/>
</dbReference>
<dbReference type="Gene3D" id="3.30.1490.20">
    <property type="entry name" value="ATP-grasp fold, A domain"/>
    <property type="match status" value="1"/>
</dbReference>
<evidence type="ECO:0000256" key="10">
    <source>
        <dbReference type="HAMAP-Rule" id="MF_00162"/>
    </source>
</evidence>
<keyword evidence="7 10" id="KW-0067">ATP-binding</keyword>
<reference evidence="13" key="1">
    <citation type="submission" date="2014-12" db="EMBL/GenBank/DDBJ databases">
        <authorList>
            <person name="Salcher M.M."/>
        </authorList>
    </citation>
    <scope>NUCLEOTIDE SEQUENCE [LARGE SCALE GENOMIC DNA]</scope>
    <source>
        <strain evidence="13">MMS-10A-171</strain>
    </source>
</reference>
<keyword evidence="3 10" id="KW-0436">Ligase</keyword>
<dbReference type="EMBL" id="LN827929">
    <property type="protein sequence ID" value="CEZ20199.1"/>
    <property type="molecule type" value="Genomic_DNA"/>
</dbReference>
<dbReference type="InterPro" id="IPR004215">
    <property type="entry name" value="GSHS_N"/>
</dbReference>
<keyword evidence="9" id="KW-0464">Manganese</keyword>
<dbReference type="NCBIfam" id="TIGR01380">
    <property type="entry name" value="glut_syn"/>
    <property type="match status" value="1"/>
</dbReference>
<gene>
    <name evidence="10 12" type="primary">gshB</name>
    <name evidence="12" type="ORF">BN1208_1319</name>
</gene>
<dbReference type="FunFam" id="3.30.1490.20:FF:000009">
    <property type="entry name" value="Glutathione synthetase"/>
    <property type="match status" value="1"/>
</dbReference>
<dbReference type="InterPro" id="IPR004218">
    <property type="entry name" value="GSHS_ATP-bd"/>
</dbReference>
<comment type="pathway">
    <text evidence="10">Sulfur metabolism; glutathione biosynthesis; glutathione from L-cysteine and L-glutamate: step 2/2.</text>
</comment>
<dbReference type="GO" id="GO:0004363">
    <property type="term" value="F:glutathione synthase activity"/>
    <property type="evidence" value="ECO:0007669"/>
    <property type="project" value="UniProtKB-UniRule"/>
</dbReference>
<dbReference type="GO" id="GO:0046872">
    <property type="term" value="F:metal ion binding"/>
    <property type="evidence" value="ECO:0007669"/>
    <property type="project" value="UniProtKB-KW"/>
</dbReference>
<organism evidence="12 13">
    <name type="scientific">Candidatus Methylopumilus planktonicus</name>
    <dbReference type="NCBI Taxonomy" id="1581557"/>
    <lineage>
        <taxon>Bacteria</taxon>
        <taxon>Pseudomonadati</taxon>
        <taxon>Pseudomonadota</taxon>
        <taxon>Betaproteobacteria</taxon>
        <taxon>Nitrosomonadales</taxon>
        <taxon>Methylophilaceae</taxon>
        <taxon>Candidatus Methylopumilus</taxon>
    </lineage>
</organism>
<evidence type="ECO:0000313" key="13">
    <source>
        <dbReference type="Proteomes" id="UP000064007"/>
    </source>
</evidence>
<dbReference type="AlphaFoldDB" id="A0A0D6EXK6"/>
<evidence type="ECO:0000256" key="9">
    <source>
        <dbReference type="ARBA" id="ARBA00023211"/>
    </source>
</evidence>
<accession>A0A0D6EXK6</accession>
<dbReference type="EC" id="6.3.2.3" evidence="10"/>
<dbReference type="Gene3D" id="3.30.470.20">
    <property type="entry name" value="ATP-grasp fold, B domain"/>
    <property type="match status" value="1"/>
</dbReference>
<dbReference type="KEGG" id="mbat:BN1208_1319"/>
<dbReference type="HAMAP" id="MF_00162">
    <property type="entry name" value="GSH_S"/>
    <property type="match status" value="1"/>
</dbReference>
<dbReference type="InterPro" id="IPR013815">
    <property type="entry name" value="ATP_grasp_subdomain_1"/>
</dbReference>
<keyword evidence="13" id="KW-1185">Reference proteome</keyword>
<dbReference type="GO" id="GO:0005524">
    <property type="term" value="F:ATP binding"/>
    <property type="evidence" value="ECO:0007669"/>
    <property type="project" value="UniProtKB-UniRule"/>
</dbReference>
<evidence type="ECO:0000256" key="4">
    <source>
        <dbReference type="ARBA" id="ARBA00022684"/>
    </source>
</evidence>
<dbReference type="SUPFAM" id="SSF52440">
    <property type="entry name" value="PreATP-grasp domain"/>
    <property type="match status" value="1"/>
</dbReference>